<feature type="transmembrane region" description="Helical" evidence="1">
    <location>
        <begin position="123"/>
        <end position="146"/>
    </location>
</feature>
<name>A0A329CQN1_9BURK</name>
<keyword evidence="1" id="KW-0812">Transmembrane</keyword>
<reference evidence="2 3" key="1">
    <citation type="submission" date="2018-06" db="EMBL/GenBank/DDBJ databases">
        <title>Genomic Encyclopedia of Type Strains, Phase III (KMG-III): the genomes of soil and plant-associated and newly described type strains.</title>
        <authorList>
            <person name="Whitman W."/>
        </authorList>
    </citation>
    <scope>NUCLEOTIDE SEQUENCE [LARGE SCALE GENOMIC DNA]</scope>
    <source>
        <strain evidence="2 3">LMG 23644</strain>
    </source>
</reference>
<dbReference type="EMBL" id="QLTK01000007">
    <property type="protein sequence ID" value="RAS33145.1"/>
    <property type="molecule type" value="Genomic_DNA"/>
</dbReference>
<comment type="caution">
    <text evidence="2">The sequence shown here is derived from an EMBL/GenBank/DDBJ whole genome shotgun (WGS) entry which is preliminary data.</text>
</comment>
<evidence type="ECO:0000256" key="1">
    <source>
        <dbReference type="SAM" id="Phobius"/>
    </source>
</evidence>
<gene>
    <name evidence="2" type="ORF">BX591_10762</name>
</gene>
<sequence>MTEDITKLLELAEPFSSSSWLQFFVIVLIALRVASFANRTLGELRKSAGDWQKTVAAALSFARAAFHRLNRMVGGDIERKRRPSIQATLLAGDIVLYWGFALALFGYSAVFVLLLVLKRPHELKLWAMTIAATIVFYFFSMFYRNLGAKSFESLVLLYRTHSGDRITVVSMSGAIVCLALAVGVAEYLAWPLLR</sequence>
<dbReference type="OrthoDB" id="9854828at2"/>
<dbReference type="Proteomes" id="UP000248918">
    <property type="component" value="Unassembled WGS sequence"/>
</dbReference>
<feature type="transmembrane region" description="Helical" evidence="1">
    <location>
        <begin position="20"/>
        <end position="37"/>
    </location>
</feature>
<dbReference type="RefSeq" id="WP_111932022.1">
    <property type="nucleotide sequence ID" value="NZ_CADFFP010000008.1"/>
</dbReference>
<keyword evidence="1" id="KW-1133">Transmembrane helix</keyword>
<proteinExistence type="predicted"/>
<organism evidence="2 3">
    <name type="scientific">Paraburkholderia bryophila</name>
    <dbReference type="NCBI Taxonomy" id="420952"/>
    <lineage>
        <taxon>Bacteria</taxon>
        <taxon>Pseudomonadati</taxon>
        <taxon>Pseudomonadota</taxon>
        <taxon>Betaproteobacteria</taxon>
        <taxon>Burkholderiales</taxon>
        <taxon>Burkholderiaceae</taxon>
        <taxon>Paraburkholderia</taxon>
    </lineage>
</organism>
<accession>A0A329CQN1</accession>
<dbReference type="AlphaFoldDB" id="A0A329CQN1"/>
<protein>
    <submittedName>
        <fullName evidence="2">Uncharacterized protein</fullName>
    </submittedName>
</protein>
<evidence type="ECO:0000313" key="3">
    <source>
        <dbReference type="Proteomes" id="UP000248918"/>
    </source>
</evidence>
<keyword evidence="1" id="KW-0472">Membrane</keyword>
<feature type="transmembrane region" description="Helical" evidence="1">
    <location>
        <begin position="166"/>
        <end position="190"/>
    </location>
</feature>
<evidence type="ECO:0000313" key="2">
    <source>
        <dbReference type="EMBL" id="RAS33145.1"/>
    </source>
</evidence>
<feature type="transmembrane region" description="Helical" evidence="1">
    <location>
        <begin position="89"/>
        <end position="117"/>
    </location>
</feature>